<dbReference type="InterPro" id="IPR011016">
    <property type="entry name" value="Znf_RING-CH"/>
</dbReference>
<feature type="transmembrane region" description="Helical" evidence="14">
    <location>
        <begin position="838"/>
        <end position="869"/>
    </location>
</feature>
<feature type="transmembrane region" description="Helical" evidence="14">
    <location>
        <begin position="991"/>
        <end position="1009"/>
    </location>
</feature>
<feature type="transmembrane region" description="Helical" evidence="14">
    <location>
        <begin position="202"/>
        <end position="222"/>
    </location>
</feature>
<evidence type="ECO:0000256" key="14">
    <source>
        <dbReference type="SAM" id="Phobius"/>
    </source>
</evidence>
<evidence type="ECO:0000256" key="1">
    <source>
        <dbReference type="ARBA" id="ARBA00000900"/>
    </source>
</evidence>
<evidence type="ECO:0000256" key="3">
    <source>
        <dbReference type="ARBA" id="ARBA00004906"/>
    </source>
</evidence>
<feature type="transmembrane region" description="Helical" evidence="14">
    <location>
        <begin position="1370"/>
        <end position="1388"/>
    </location>
</feature>
<feature type="transmembrane region" description="Helical" evidence="14">
    <location>
        <begin position="1237"/>
        <end position="1262"/>
    </location>
</feature>
<feature type="transmembrane region" description="Helical" evidence="14">
    <location>
        <begin position="796"/>
        <end position="817"/>
    </location>
</feature>
<protein>
    <recommendedName>
        <fullName evidence="4">RING-type E3 ubiquitin transferase</fullName>
        <ecNumber evidence="4">2.3.2.27</ecNumber>
    </recommendedName>
</protein>
<dbReference type="PANTHER" id="PTHR13145">
    <property type="entry name" value="SSM4 PROTEIN"/>
    <property type="match status" value="1"/>
</dbReference>
<dbReference type="HOGENOM" id="CLU_001266_1_0_1"/>
<dbReference type="InterPro" id="IPR013083">
    <property type="entry name" value="Znf_RING/FYVE/PHD"/>
</dbReference>
<feature type="domain" description="RING-CH-type" evidence="15">
    <location>
        <begin position="21"/>
        <end position="82"/>
    </location>
</feature>
<keyword evidence="9" id="KW-0833">Ubl conjugation pathway</keyword>
<evidence type="ECO:0000256" key="13">
    <source>
        <dbReference type="SAM" id="MobiDB-lite"/>
    </source>
</evidence>
<organism evidence="17">
    <name type="scientific">Serpula lacrymans var. lacrymans (strain S7.3)</name>
    <name type="common">Dry rot fungus</name>
    <dbReference type="NCBI Taxonomy" id="936435"/>
    <lineage>
        <taxon>Eukaryota</taxon>
        <taxon>Fungi</taxon>
        <taxon>Dikarya</taxon>
        <taxon>Basidiomycota</taxon>
        <taxon>Agaricomycotina</taxon>
        <taxon>Agaricomycetes</taxon>
        <taxon>Agaricomycetidae</taxon>
        <taxon>Boletales</taxon>
        <taxon>Coniophorineae</taxon>
        <taxon>Serpulaceae</taxon>
        <taxon>Serpula</taxon>
    </lineage>
</organism>
<dbReference type="PANTHER" id="PTHR13145:SF0">
    <property type="entry name" value="E3 UBIQUITIN-PROTEIN LIGASE MARCHF6"/>
    <property type="match status" value="1"/>
</dbReference>
<evidence type="ECO:0000256" key="9">
    <source>
        <dbReference type="ARBA" id="ARBA00022786"/>
    </source>
</evidence>
<accession>F8Q937</accession>
<sequence>MQEAEEQGTHVHFPASTLRKHSNAWLDTCRICSAPGESDQPLFYPCKCSGTIRYIHQDCLTTWLAHSKKKTCDVCKHPYSFTKVYASDMPATLPPLLFMRRLAQQLLFALLFGVRTVLIGVMWLAVLPWITIWTWRVYFTVGESVAWWISGSPRPSSDPQYDTGIYDNNNTHTNDTITTFEYQPLFVQMMTRPFWRTLSNDIFAGQIIASLIVLVFVAVFLLREWISQNARPGVFEDDEVVPEVREQPPQAPLQRAPIVEPRQVPVNLPDPPPALQNDPLVIRGIDHAHIADLRRNQARLLRARRNNPFPFRPPGWRPEGTDVEDEDRVAAVDEMRRHRRVMEHDVVDVQEGFRDTTNVWRRKGKARAQEDDDELPPGVRMPARARRRLLTDPDLQSNVSTSSDSEDHLSTHHHHRDIESTYQGEVSRPAVLAANPSSNAPLVSPGLVSYRAPEDLEPGPSSSSTNYFEQRKRPQEDLEEYDRYFQEVQADNDGIEKRDDAEQRPTQESEEEEEEEEYEEGEAEEAEEDETDEDSDWEVEVELEQQGVGEIRDALNINALNINQPQQPIALEQFAEALDEMDGNVEDDMEGALEAIGLRGPIFGVIQNATLMIFVLDTAIGFGVGLPFLFGKSTALLSLNPQRSLHILHLPIRAMRFITDPIVDLVTLFLGRIVFPYIVHTFQALFSFSHYIFWALTEQVLGEKAAAWEADLTSMTSRYLEAASHLLDKAAAQWPSTPSGASATRGIEKILESDWQVIRLAEPHFATLGFQVRNAIERLQETWIRLALGHGTKERIFAVVLGYGVVALVLALYLNVLTVGNARTAGRAVRGAIRQQLLVVKASTFIVIELVVFPLGCGTMLDACTVWVFPEASLESRAAFFSQAPLTAMFYHWVAGTMFMYQFAILLAGCRTIMRPGAMWFIKDPQDQNFHPIRDILDRPTLTQLRKLLVSAVMYSVVVACGVGSIATLLFIGNKSIFPLRWKTREPLSDVPVDLLFLLLALPYTLHYFRPRKVLHRAAVLVWKFLAAELRLTSYMFGERHPSEEVTVKYKTWSGFFVRTGTDEDDVVNVSDGTFRRVPAKDNIALPRDMRATAQVHEDGEPVDDGARQLIATLDAEAEKAKRDIKTDFTIVYIPPNFRSRIIYFILAIWVIVAVLVSAGVALPIQVGRQFFKLFVAKDIHDGYSFIAGFYLLWGCYVVAKTTDRMDKRRQRRSGGGPRARFSVFFVKRSFLWFAKISYMILFLGIIIPVLLALVVELYITIPIRLTLNPAMVPHLRIVDLWALGLVYGTIGLRVRRVQPPNQITRGLATITHKGWTRPDPLTATKEVIGPLTGGFLGMVLLPAAMVWAARHFLALPIDNKFTLLHVYPGIFAVAGLARSLVVSVRLLSSWSQSIRDKEFLVEMRLRNLEPEVQKPHRDEPVVVESSKQNGTHVQHL</sequence>
<keyword evidence="7" id="KW-0479">Metal-binding</keyword>
<dbReference type="InterPro" id="IPR056521">
    <property type="entry name" value="MARCHF6-like_C"/>
</dbReference>
<dbReference type="GO" id="GO:0061630">
    <property type="term" value="F:ubiquitin protein ligase activity"/>
    <property type="evidence" value="ECO:0007669"/>
    <property type="project" value="UniProtKB-EC"/>
</dbReference>
<dbReference type="Pfam" id="PF23113">
    <property type="entry name" value="MARCHF6_C"/>
    <property type="match status" value="1"/>
</dbReference>
<dbReference type="InParanoid" id="F8Q937"/>
<dbReference type="EMBL" id="GL945486">
    <property type="protein sequence ID" value="EGN95092.1"/>
    <property type="molecule type" value="Genomic_DNA"/>
</dbReference>
<dbReference type="PROSITE" id="PS51292">
    <property type="entry name" value="ZF_RING_CH"/>
    <property type="match status" value="1"/>
</dbReference>
<evidence type="ECO:0000256" key="11">
    <source>
        <dbReference type="ARBA" id="ARBA00022989"/>
    </source>
</evidence>
<dbReference type="GO" id="GO:0008270">
    <property type="term" value="F:zinc ion binding"/>
    <property type="evidence" value="ECO:0007669"/>
    <property type="project" value="UniProtKB-KW"/>
</dbReference>
<feature type="transmembrane region" description="Helical" evidence="14">
    <location>
        <begin position="106"/>
        <end position="130"/>
    </location>
</feature>
<dbReference type="GO" id="GO:0036503">
    <property type="term" value="P:ERAD pathway"/>
    <property type="evidence" value="ECO:0007669"/>
    <property type="project" value="TreeGrafter"/>
</dbReference>
<evidence type="ECO:0000256" key="8">
    <source>
        <dbReference type="ARBA" id="ARBA00022771"/>
    </source>
</evidence>
<dbReference type="Proteomes" id="UP000008063">
    <property type="component" value="Unassembled WGS sequence"/>
</dbReference>
<keyword evidence="12 14" id="KW-0472">Membrane</keyword>
<feature type="transmembrane region" description="Helical" evidence="14">
    <location>
        <begin position="948"/>
        <end position="971"/>
    </location>
</feature>
<feature type="compositionally biased region" description="Polar residues" evidence="13">
    <location>
        <begin position="394"/>
        <end position="403"/>
    </location>
</feature>
<keyword evidence="17" id="KW-1185">Reference proteome</keyword>
<gene>
    <name evidence="16" type="ORF">SERLA73DRAFT_61388</name>
</gene>
<feature type="transmembrane region" description="Helical" evidence="14">
    <location>
        <begin position="609"/>
        <end position="630"/>
    </location>
</feature>
<evidence type="ECO:0000256" key="12">
    <source>
        <dbReference type="ARBA" id="ARBA00023136"/>
    </source>
</evidence>
<comment type="catalytic activity">
    <reaction evidence="1">
        <text>S-ubiquitinyl-[E2 ubiquitin-conjugating enzyme]-L-cysteine + [acceptor protein]-L-lysine = [E2 ubiquitin-conjugating enzyme]-L-cysteine + N(6)-ubiquitinyl-[acceptor protein]-L-lysine.</text>
        <dbReference type="EC" id="2.3.2.27"/>
    </reaction>
</comment>
<dbReference type="EC" id="2.3.2.27" evidence="4"/>
<keyword evidence="6 14" id="KW-0812">Transmembrane</keyword>
<feature type="compositionally biased region" description="Acidic residues" evidence="13">
    <location>
        <begin position="508"/>
        <end position="537"/>
    </location>
</feature>
<evidence type="ECO:0000259" key="15">
    <source>
        <dbReference type="PROSITE" id="PS51292"/>
    </source>
</evidence>
<keyword evidence="10" id="KW-0862">Zinc</keyword>
<feature type="transmembrane region" description="Helical" evidence="14">
    <location>
        <begin position="1328"/>
        <end position="1350"/>
    </location>
</feature>
<keyword evidence="5" id="KW-0808">Transferase</keyword>
<dbReference type="STRING" id="936435.F8Q937"/>
<dbReference type="CDD" id="cd16702">
    <property type="entry name" value="RING_CH-C4HC3_MARCH6"/>
    <property type="match status" value="1"/>
</dbReference>
<feature type="region of interest" description="Disordered" evidence="13">
    <location>
        <begin position="360"/>
        <end position="476"/>
    </location>
</feature>
<feature type="region of interest" description="Disordered" evidence="13">
    <location>
        <begin position="1417"/>
        <end position="1437"/>
    </location>
</feature>
<feature type="transmembrane region" description="Helical" evidence="14">
    <location>
        <begin position="1183"/>
        <end position="1200"/>
    </location>
</feature>
<dbReference type="Gene3D" id="3.30.40.10">
    <property type="entry name" value="Zinc/RING finger domain, C3HC4 (zinc finger)"/>
    <property type="match status" value="1"/>
</dbReference>
<evidence type="ECO:0000256" key="2">
    <source>
        <dbReference type="ARBA" id="ARBA00004141"/>
    </source>
</evidence>
<keyword evidence="11 14" id="KW-1133">Transmembrane helix</keyword>
<dbReference type="GO" id="GO:0005789">
    <property type="term" value="C:endoplasmic reticulum membrane"/>
    <property type="evidence" value="ECO:0007669"/>
    <property type="project" value="TreeGrafter"/>
</dbReference>
<feature type="transmembrane region" description="Helical" evidence="14">
    <location>
        <begin position="1142"/>
        <end position="1163"/>
    </location>
</feature>
<feature type="transmembrane region" description="Helical" evidence="14">
    <location>
        <begin position="889"/>
        <end position="910"/>
    </location>
</feature>
<feature type="transmembrane region" description="Helical" evidence="14">
    <location>
        <begin position="1274"/>
        <end position="1293"/>
    </location>
</feature>
<evidence type="ECO:0000256" key="5">
    <source>
        <dbReference type="ARBA" id="ARBA00022679"/>
    </source>
</evidence>
<dbReference type="OrthoDB" id="264354at2759"/>
<reference evidence="17" key="1">
    <citation type="journal article" date="2011" name="Science">
        <title>The plant cell wall-decomposing machinery underlies the functional diversity of forest fungi.</title>
        <authorList>
            <person name="Eastwood D.C."/>
            <person name="Floudas D."/>
            <person name="Binder M."/>
            <person name="Majcherczyk A."/>
            <person name="Schneider P."/>
            <person name="Aerts A."/>
            <person name="Asiegbu F.O."/>
            <person name="Baker S.E."/>
            <person name="Barry K."/>
            <person name="Bendiksby M."/>
            <person name="Blumentritt M."/>
            <person name="Coutinho P.M."/>
            <person name="Cullen D."/>
            <person name="de Vries R.P."/>
            <person name="Gathman A."/>
            <person name="Goodell B."/>
            <person name="Henrissat B."/>
            <person name="Ihrmark K."/>
            <person name="Kauserud H."/>
            <person name="Kohler A."/>
            <person name="LaButti K."/>
            <person name="Lapidus A."/>
            <person name="Lavin J.L."/>
            <person name="Lee Y.-H."/>
            <person name="Lindquist E."/>
            <person name="Lilly W."/>
            <person name="Lucas S."/>
            <person name="Morin E."/>
            <person name="Murat C."/>
            <person name="Oguiza J.A."/>
            <person name="Park J."/>
            <person name="Pisabarro A.G."/>
            <person name="Riley R."/>
            <person name="Rosling A."/>
            <person name="Salamov A."/>
            <person name="Schmidt O."/>
            <person name="Schmutz J."/>
            <person name="Skrede I."/>
            <person name="Stenlid J."/>
            <person name="Wiebenga A."/>
            <person name="Xie X."/>
            <person name="Kuees U."/>
            <person name="Hibbett D.S."/>
            <person name="Hoffmeister D."/>
            <person name="Hoegberg N."/>
            <person name="Martin F."/>
            <person name="Grigoriev I.V."/>
            <person name="Watkinson S.C."/>
        </authorList>
    </citation>
    <scope>NUCLEOTIDE SEQUENCE [LARGE SCALE GENOMIC DNA]</scope>
    <source>
        <strain evidence="17">strain S7.3</strain>
    </source>
</reference>
<evidence type="ECO:0000313" key="16">
    <source>
        <dbReference type="EMBL" id="EGN95092.1"/>
    </source>
</evidence>
<name>F8Q937_SERL3</name>
<comment type="subcellular location">
    <subcellularLocation>
        <location evidence="2">Membrane</location>
        <topology evidence="2">Multi-pass membrane protein</topology>
    </subcellularLocation>
</comment>
<proteinExistence type="predicted"/>
<dbReference type="SUPFAM" id="SSF57850">
    <property type="entry name" value="RING/U-box"/>
    <property type="match status" value="1"/>
</dbReference>
<dbReference type="Pfam" id="PF12906">
    <property type="entry name" value="RINGv"/>
    <property type="match status" value="1"/>
</dbReference>
<feature type="compositionally biased region" description="Polar residues" evidence="13">
    <location>
        <begin position="1426"/>
        <end position="1437"/>
    </location>
</feature>
<dbReference type="SMART" id="SM00744">
    <property type="entry name" value="RINGv"/>
    <property type="match status" value="1"/>
</dbReference>
<comment type="pathway">
    <text evidence="3">Protein modification; protein ubiquitination.</text>
</comment>
<evidence type="ECO:0000256" key="4">
    <source>
        <dbReference type="ARBA" id="ARBA00012483"/>
    </source>
</evidence>
<feature type="region of interest" description="Disordered" evidence="13">
    <location>
        <begin position="488"/>
        <end position="537"/>
    </location>
</feature>
<evidence type="ECO:0000256" key="10">
    <source>
        <dbReference type="ARBA" id="ARBA00022833"/>
    </source>
</evidence>
<dbReference type="FunFam" id="3.30.40.10:FF:000287">
    <property type="entry name" value="RING finger membrane protein"/>
    <property type="match status" value="1"/>
</dbReference>
<keyword evidence="8" id="KW-0863">Zinc-finger</keyword>
<evidence type="ECO:0000256" key="6">
    <source>
        <dbReference type="ARBA" id="ARBA00022692"/>
    </source>
</evidence>
<evidence type="ECO:0000313" key="17">
    <source>
        <dbReference type="Proteomes" id="UP000008063"/>
    </source>
</evidence>
<dbReference type="FunCoup" id="F8Q937">
    <property type="interactions" value="502"/>
</dbReference>
<evidence type="ECO:0000256" key="7">
    <source>
        <dbReference type="ARBA" id="ARBA00022723"/>
    </source>
</evidence>
<feature type="compositionally biased region" description="Basic and acidic residues" evidence="13">
    <location>
        <begin position="494"/>
        <end position="507"/>
    </location>
</feature>
<dbReference type="OMA" id="VGTCYMF"/>